<sequence length="251" mass="29041">MSSAGESNATPDDHRPRKTHIRISPARPDQTYPKPRIIHMQEDQRQRLQFGYLVWLHVEQSADQDPIPLKLNNLDKFPIRSLCTMSPIINSAVRANGPEEVLDHITLPAGDIDAYLAILAWLDTITLTGKLKPIEMITEKPLSRYFHILDIAEKLRIEPITRNLGLRFERMITYVPGQRWNVQSEDVRCVYGECAVGHTLRVRLVENVARAWVSGGFGTKRREEIESLGWEIEEFWEELMEKVEEFEGREE</sequence>
<evidence type="ECO:0000313" key="2">
    <source>
        <dbReference type="EMBL" id="KAK5937459.1"/>
    </source>
</evidence>
<reference evidence="2 3" key="1">
    <citation type="journal article" date="2023" name="Res Sq">
        <title>Genomic and morphological characterization of Knufia obscura isolated from the Mars 2020 spacecraft assembly facility.</title>
        <authorList>
            <person name="Chander A.M."/>
            <person name="Teixeira M.M."/>
            <person name="Singh N.K."/>
            <person name="Williams M.P."/>
            <person name="Parker C.W."/>
            <person name="Leo P."/>
            <person name="Stajich J.E."/>
            <person name="Torok T."/>
            <person name="Tighe S."/>
            <person name="Mason C.E."/>
            <person name="Venkateswaran K."/>
        </authorList>
    </citation>
    <scope>NUCLEOTIDE SEQUENCE [LARGE SCALE GENOMIC DNA]</scope>
    <source>
        <strain evidence="2 3">CCFEE 5817</strain>
    </source>
</reference>
<comment type="caution">
    <text evidence="2">The sequence shown here is derived from an EMBL/GenBank/DDBJ whole genome shotgun (WGS) entry which is preliminary data.</text>
</comment>
<accession>A0ABR0RB72</accession>
<evidence type="ECO:0008006" key="4">
    <source>
        <dbReference type="Google" id="ProtNLM"/>
    </source>
</evidence>
<dbReference type="GeneID" id="90003526"/>
<name>A0ABR0RB72_9EURO</name>
<dbReference type="RefSeq" id="XP_064725549.1">
    <property type="nucleotide sequence ID" value="XM_064878470.1"/>
</dbReference>
<gene>
    <name evidence="2" type="ORF">PMZ80_010077</name>
</gene>
<keyword evidence="3" id="KW-1185">Reference proteome</keyword>
<evidence type="ECO:0000256" key="1">
    <source>
        <dbReference type="SAM" id="MobiDB-lite"/>
    </source>
</evidence>
<organism evidence="2 3">
    <name type="scientific">Knufia obscura</name>
    <dbReference type="NCBI Taxonomy" id="1635080"/>
    <lineage>
        <taxon>Eukaryota</taxon>
        <taxon>Fungi</taxon>
        <taxon>Dikarya</taxon>
        <taxon>Ascomycota</taxon>
        <taxon>Pezizomycotina</taxon>
        <taxon>Eurotiomycetes</taxon>
        <taxon>Chaetothyriomycetidae</taxon>
        <taxon>Chaetothyriales</taxon>
        <taxon>Trichomeriaceae</taxon>
        <taxon>Knufia</taxon>
    </lineage>
</organism>
<feature type="compositionally biased region" description="Polar residues" evidence="1">
    <location>
        <begin position="1"/>
        <end position="10"/>
    </location>
</feature>
<protein>
    <recommendedName>
        <fullName evidence="4">BTB/POZ domain-containing protein</fullName>
    </recommendedName>
</protein>
<feature type="region of interest" description="Disordered" evidence="1">
    <location>
        <begin position="1"/>
        <end position="33"/>
    </location>
</feature>
<dbReference type="EMBL" id="JAVHJV010000016">
    <property type="protein sequence ID" value="KAK5937459.1"/>
    <property type="molecule type" value="Genomic_DNA"/>
</dbReference>
<proteinExistence type="predicted"/>
<dbReference type="Proteomes" id="UP001334248">
    <property type="component" value="Unassembled WGS sequence"/>
</dbReference>
<evidence type="ECO:0000313" key="3">
    <source>
        <dbReference type="Proteomes" id="UP001334248"/>
    </source>
</evidence>